<proteinExistence type="predicted"/>
<dbReference type="STRING" id="1884381.SAMN05518846_105184"/>
<dbReference type="Proteomes" id="UP000198915">
    <property type="component" value="Unassembled WGS sequence"/>
</dbReference>
<accession>A0A1I3U0H1</accession>
<organism evidence="1 2">
    <name type="scientific">Brevibacillus centrosporus</name>
    <dbReference type="NCBI Taxonomy" id="54910"/>
    <lineage>
        <taxon>Bacteria</taxon>
        <taxon>Bacillati</taxon>
        <taxon>Bacillota</taxon>
        <taxon>Bacilli</taxon>
        <taxon>Bacillales</taxon>
        <taxon>Paenibacillaceae</taxon>
        <taxon>Brevibacillus</taxon>
    </lineage>
</organism>
<evidence type="ECO:0000313" key="1">
    <source>
        <dbReference type="EMBL" id="SFJ76460.1"/>
    </source>
</evidence>
<sequence>MRLNKVSITEAEGVFNAKQIRLIDMTPLHGFENNVKTAQIGYNFICLAEANGFEKVTVKVEGLNPPITPEQLAASKEPIYLIFIDFLGRFYFSDRTKNWELTCRASKVQVVKPVQNA</sequence>
<dbReference type="EMBL" id="FORT01000005">
    <property type="protein sequence ID" value="SFJ76460.1"/>
    <property type="molecule type" value="Genomic_DNA"/>
</dbReference>
<name>A0A1I3U0H1_9BACL</name>
<dbReference type="AlphaFoldDB" id="A0A1I3U0H1"/>
<dbReference type="RefSeq" id="WP_092268076.1">
    <property type="nucleotide sequence ID" value="NZ_FORT01000005.1"/>
</dbReference>
<evidence type="ECO:0000313" key="2">
    <source>
        <dbReference type="Proteomes" id="UP000198915"/>
    </source>
</evidence>
<gene>
    <name evidence="1" type="ORF">SAMN05518846_105184</name>
</gene>
<protein>
    <submittedName>
        <fullName evidence="1">Uncharacterized protein</fullName>
    </submittedName>
</protein>
<keyword evidence="2" id="KW-1185">Reference proteome</keyword>
<reference evidence="2" key="1">
    <citation type="submission" date="2016-10" db="EMBL/GenBank/DDBJ databases">
        <authorList>
            <person name="Varghese N."/>
            <person name="Submissions S."/>
        </authorList>
    </citation>
    <scope>NUCLEOTIDE SEQUENCE [LARGE SCALE GENOMIC DNA]</scope>
    <source>
        <strain evidence="2">OK042</strain>
    </source>
</reference>